<dbReference type="AlphaFoldDB" id="A0A221URJ4"/>
<dbReference type="SUPFAM" id="SSF53649">
    <property type="entry name" value="Alkaline phosphatase-like"/>
    <property type="match status" value="1"/>
</dbReference>
<organism evidence="1 2">
    <name type="scientific">Arenibacter algicola</name>
    <dbReference type="NCBI Taxonomy" id="616991"/>
    <lineage>
        <taxon>Bacteria</taxon>
        <taxon>Pseudomonadati</taxon>
        <taxon>Bacteroidota</taxon>
        <taxon>Flavobacteriia</taxon>
        <taxon>Flavobacteriales</taxon>
        <taxon>Flavobacteriaceae</taxon>
        <taxon>Arenibacter</taxon>
    </lineage>
</organism>
<dbReference type="eggNOG" id="COG1524">
    <property type="taxonomic scope" value="Bacteria"/>
</dbReference>
<dbReference type="GO" id="GO:0016787">
    <property type="term" value="F:hydrolase activity"/>
    <property type="evidence" value="ECO:0007669"/>
    <property type="project" value="UniProtKB-ARBA"/>
</dbReference>
<sequence length="414" mass="47618">MDFNLKPYILFLISFINYSIVFGQQQNTKIVFVIVDGISADVLEKIETPTLDTIAKKGGYTRAYVGGEKDGYSETPTISAVGYNSLLTGTWANKHNVWGNSIKDPNYNYWTVFRYAKENRPDLKTAIFSTWLDNRTKLIGEGLPQTNYLKLNYHFDGFELDTVNFPHDEDRLYIHKIDEKVVDEAARYIQAESPDLSWVYLEYTDDMGHRYGDSEQFHNSIAIMDNQIGRIYKAMDYRRKEYGEDWQIFITTDHGRDKETGKGHGGQSDRERLTWIVTDADDLNDYFKNGTPGIVDILPAMLRSLEISPEPNRAFEIDGVSITGPLSVSDLKANIQGKYLTLSWKNHNRDKKLKVYLSTENGFKNGIYDHYKLVKKVKGNTNSTKIDLDKYPSHFYKIVIEGKHNSINAWVMAK</sequence>
<dbReference type="KEGG" id="aalg:AREALGSMS7_00430"/>
<dbReference type="EMBL" id="CP022515">
    <property type="protein sequence ID" value="ASO03925.1"/>
    <property type="molecule type" value="Genomic_DNA"/>
</dbReference>
<dbReference type="PANTHER" id="PTHR10151">
    <property type="entry name" value="ECTONUCLEOTIDE PYROPHOSPHATASE/PHOSPHODIESTERASE"/>
    <property type="match status" value="1"/>
</dbReference>
<dbReference type="Pfam" id="PF01663">
    <property type="entry name" value="Phosphodiest"/>
    <property type="match status" value="1"/>
</dbReference>
<evidence type="ECO:0000313" key="2">
    <source>
        <dbReference type="Proteomes" id="UP000204551"/>
    </source>
</evidence>
<proteinExistence type="predicted"/>
<dbReference type="Proteomes" id="UP000204551">
    <property type="component" value="Chromosome"/>
</dbReference>
<name>A0A221URJ4_9FLAO</name>
<dbReference type="RefSeq" id="WP_093977060.1">
    <property type="nucleotide sequence ID" value="NZ_CP022515.1"/>
</dbReference>
<accession>A0A221URJ4</accession>
<dbReference type="InterPro" id="IPR017850">
    <property type="entry name" value="Alkaline_phosphatase_core_sf"/>
</dbReference>
<dbReference type="Gene3D" id="3.40.720.10">
    <property type="entry name" value="Alkaline Phosphatase, subunit A"/>
    <property type="match status" value="1"/>
</dbReference>
<gene>
    <name evidence="1" type="ORF">AREALGSMS7_00430</name>
</gene>
<dbReference type="InterPro" id="IPR002591">
    <property type="entry name" value="Phosphodiest/P_Trfase"/>
</dbReference>
<reference evidence="1 2" key="1">
    <citation type="submission" date="2017-07" db="EMBL/GenBank/DDBJ databases">
        <title>Genome Sequence of Arenibacter algicola Strain SMS7 Isolated from a culture of the Diatom Skeletonema marinoi.</title>
        <authorList>
            <person name="Topel M."/>
            <person name="Pinder M.I.M."/>
            <person name="Johansson O.N."/>
            <person name="Kourtchenko O."/>
            <person name="Godhe A."/>
            <person name="Clarke A.K."/>
        </authorList>
    </citation>
    <scope>NUCLEOTIDE SEQUENCE [LARGE SCALE GENOMIC DNA]</scope>
    <source>
        <strain evidence="1 2">SMS7</strain>
    </source>
</reference>
<evidence type="ECO:0000313" key="1">
    <source>
        <dbReference type="EMBL" id="ASO03925.1"/>
    </source>
</evidence>
<protein>
    <submittedName>
        <fullName evidence="1">Type I phosphodiesterase / nucleotide pyrophosphatase</fullName>
    </submittedName>
</protein>
<dbReference type="PANTHER" id="PTHR10151:SF120">
    <property type="entry name" value="BIS(5'-ADENOSYL)-TRIPHOSPHATASE"/>
    <property type="match status" value="1"/>
</dbReference>
<dbReference type="STRING" id="616991.GCA_000733925_03583"/>